<comment type="caution">
    <text evidence="1">The sequence shown here is derived from an EMBL/GenBank/DDBJ whole genome shotgun (WGS) entry which is preliminary data.</text>
</comment>
<evidence type="ECO:0000313" key="1">
    <source>
        <dbReference type="EMBL" id="MQL91345.1"/>
    </source>
</evidence>
<accession>A0A843V649</accession>
<sequence>MVQQLYEVIMIFPLATYKIVTRLSIGKYGLDRLIFFTLFCRGQGFLNPDGVYEVVVLHRNIGFFNTGARIGDIVFSISTDTLLVQDAISEKIKETEELNISLPALPSPLSMPPCLPNQCSPLFSKWETLDLGVGTLGVPPATRATETPQSLPTEMAVLVASL</sequence>
<reference evidence="1" key="1">
    <citation type="submission" date="2017-07" db="EMBL/GenBank/DDBJ databases">
        <title>Taro Niue Genome Assembly and Annotation.</title>
        <authorList>
            <person name="Atibalentja N."/>
            <person name="Keating K."/>
            <person name="Fields C.J."/>
        </authorList>
    </citation>
    <scope>NUCLEOTIDE SEQUENCE</scope>
    <source>
        <strain evidence="1">Niue_2</strain>
        <tissue evidence="1">Leaf</tissue>
    </source>
</reference>
<organism evidence="1 2">
    <name type="scientific">Colocasia esculenta</name>
    <name type="common">Wild taro</name>
    <name type="synonym">Arum esculentum</name>
    <dbReference type="NCBI Taxonomy" id="4460"/>
    <lineage>
        <taxon>Eukaryota</taxon>
        <taxon>Viridiplantae</taxon>
        <taxon>Streptophyta</taxon>
        <taxon>Embryophyta</taxon>
        <taxon>Tracheophyta</taxon>
        <taxon>Spermatophyta</taxon>
        <taxon>Magnoliopsida</taxon>
        <taxon>Liliopsida</taxon>
        <taxon>Araceae</taxon>
        <taxon>Aroideae</taxon>
        <taxon>Colocasieae</taxon>
        <taxon>Colocasia</taxon>
    </lineage>
</organism>
<evidence type="ECO:0000313" key="2">
    <source>
        <dbReference type="Proteomes" id="UP000652761"/>
    </source>
</evidence>
<protein>
    <submittedName>
        <fullName evidence="1">Uncharacterized protein</fullName>
    </submittedName>
</protein>
<dbReference type="AlphaFoldDB" id="A0A843V649"/>
<gene>
    <name evidence="1" type="ORF">Taro_023960</name>
</gene>
<name>A0A843V649_COLES</name>
<dbReference type="Proteomes" id="UP000652761">
    <property type="component" value="Unassembled WGS sequence"/>
</dbReference>
<dbReference type="EMBL" id="NMUH01001329">
    <property type="protein sequence ID" value="MQL91345.1"/>
    <property type="molecule type" value="Genomic_DNA"/>
</dbReference>
<feature type="non-terminal residue" evidence="1">
    <location>
        <position position="162"/>
    </location>
</feature>
<proteinExistence type="predicted"/>
<dbReference type="OrthoDB" id="6500128at2759"/>
<keyword evidence="2" id="KW-1185">Reference proteome</keyword>